<proteinExistence type="predicted"/>
<dbReference type="AlphaFoldDB" id="A0A422MNM2"/>
<dbReference type="GeneID" id="40323927"/>
<organism evidence="1 2">
    <name type="scientific">Trypanosoma conorhini</name>
    <dbReference type="NCBI Taxonomy" id="83891"/>
    <lineage>
        <taxon>Eukaryota</taxon>
        <taxon>Discoba</taxon>
        <taxon>Euglenozoa</taxon>
        <taxon>Kinetoplastea</taxon>
        <taxon>Metakinetoplastina</taxon>
        <taxon>Trypanosomatida</taxon>
        <taxon>Trypanosomatidae</taxon>
        <taxon>Trypanosoma</taxon>
    </lineage>
</organism>
<reference evidence="1 2" key="1">
    <citation type="journal article" date="2018" name="BMC Genomics">
        <title>Genomic comparison of Trypanosoma conorhini and Trypanosoma rangeli to Trypanosoma cruzi strains of high and low virulence.</title>
        <authorList>
            <person name="Bradwell K.R."/>
            <person name="Koparde V.N."/>
            <person name="Matveyev A.V."/>
            <person name="Serrano M.G."/>
            <person name="Alves J.M."/>
            <person name="Parikh H."/>
            <person name="Huang B."/>
            <person name="Lee V."/>
            <person name="Espinosa-Alvarez O."/>
            <person name="Ortiz P.A."/>
            <person name="Costa-Martins A.G."/>
            <person name="Teixeira M.M."/>
            <person name="Buck G.A."/>
        </authorList>
    </citation>
    <scope>NUCLEOTIDE SEQUENCE [LARGE SCALE GENOMIC DNA]</scope>
    <source>
        <strain evidence="1 2">025E</strain>
    </source>
</reference>
<dbReference type="Proteomes" id="UP000284403">
    <property type="component" value="Unassembled WGS sequence"/>
</dbReference>
<dbReference type="RefSeq" id="XP_029222815.1">
    <property type="nucleotide sequence ID" value="XM_029377093.1"/>
</dbReference>
<evidence type="ECO:0000313" key="1">
    <source>
        <dbReference type="EMBL" id="RNE94815.1"/>
    </source>
</evidence>
<gene>
    <name evidence="1" type="ORF">Tco025E_10316</name>
</gene>
<keyword evidence="2" id="KW-1185">Reference proteome</keyword>
<evidence type="ECO:0000313" key="2">
    <source>
        <dbReference type="Proteomes" id="UP000284403"/>
    </source>
</evidence>
<protein>
    <submittedName>
        <fullName evidence="1">Uncharacterized protein</fullName>
    </submittedName>
</protein>
<dbReference type="EMBL" id="MKKU01001639">
    <property type="protein sequence ID" value="RNE94815.1"/>
    <property type="molecule type" value="Genomic_DNA"/>
</dbReference>
<accession>A0A422MNM2</accession>
<name>A0A422MNM2_9TRYP</name>
<sequence>MFFMLCWALLISGEFENYTVRSAHHTNPSLVANSPSLYEEIAFLECYTSVVIKLLPICRLVVNQAKKKLCVSTPKNFCENLSSRNFQFCPVIASILTGSYQIGFDKFLP</sequence>
<comment type="caution">
    <text evidence="1">The sequence shown here is derived from an EMBL/GenBank/DDBJ whole genome shotgun (WGS) entry which is preliminary data.</text>
</comment>